<keyword evidence="9" id="KW-1185">Reference proteome</keyword>
<organism evidence="8 9">
    <name type="scientific">Oikopleura dioica</name>
    <name type="common">Tunicate</name>
    <dbReference type="NCBI Taxonomy" id="34765"/>
    <lineage>
        <taxon>Eukaryota</taxon>
        <taxon>Metazoa</taxon>
        <taxon>Chordata</taxon>
        <taxon>Tunicata</taxon>
        <taxon>Appendicularia</taxon>
        <taxon>Copelata</taxon>
        <taxon>Oikopleuridae</taxon>
        <taxon>Oikopleura</taxon>
    </lineage>
</organism>
<dbReference type="PANTHER" id="PTHR24049:SF22">
    <property type="entry name" value="DROSOPHILA CRUMBS HOMOLOG"/>
    <property type="match status" value="1"/>
</dbReference>
<feature type="domain" description="EGF-like" evidence="7">
    <location>
        <begin position="242"/>
        <end position="278"/>
    </location>
</feature>
<evidence type="ECO:0000256" key="2">
    <source>
        <dbReference type="ARBA" id="ARBA00022729"/>
    </source>
</evidence>
<feature type="domain" description="EGF-like" evidence="7">
    <location>
        <begin position="207"/>
        <end position="239"/>
    </location>
</feature>
<dbReference type="InterPro" id="IPR001881">
    <property type="entry name" value="EGF-like_Ca-bd_dom"/>
</dbReference>
<comment type="caution">
    <text evidence="5">Lacks conserved residue(s) required for the propagation of feature annotation.</text>
</comment>
<feature type="domain" description="EGF-like" evidence="7">
    <location>
        <begin position="351"/>
        <end position="386"/>
    </location>
</feature>
<dbReference type="PROSITE" id="PS00022">
    <property type="entry name" value="EGF_1"/>
    <property type="match status" value="7"/>
</dbReference>
<evidence type="ECO:0000313" key="9">
    <source>
        <dbReference type="Proteomes" id="UP001158576"/>
    </source>
</evidence>
<feature type="domain" description="EGF-like" evidence="7">
    <location>
        <begin position="172"/>
        <end position="206"/>
    </location>
</feature>
<keyword evidence="2" id="KW-0732">Signal</keyword>
<accession>A0ABN7T2S6</accession>
<keyword evidence="4 5" id="KW-1015">Disulfide bond</keyword>
<dbReference type="PROSITE" id="PS50026">
    <property type="entry name" value="EGF_3"/>
    <property type="match status" value="10"/>
</dbReference>
<gene>
    <name evidence="8" type="ORF">OKIOD_LOCUS13753</name>
</gene>
<feature type="disulfide bond" evidence="5">
    <location>
        <begin position="161"/>
        <end position="170"/>
    </location>
</feature>
<feature type="disulfide bond" evidence="5">
    <location>
        <begin position="533"/>
        <end position="550"/>
    </location>
</feature>
<keyword evidence="6" id="KW-0472">Membrane</keyword>
<evidence type="ECO:0000259" key="7">
    <source>
        <dbReference type="PROSITE" id="PS50026"/>
    </source>
</evidence>
<feature type="disulfide bond" evidence="5">
    <location>
        <begin position="268"/>
        <end position="277"/>
    </location>
</feature>
<feature type="domain" description="EGF-like" evidence="7">
    <location>
        <begin position="448"/>
        <end position="482"/>
    </location>
</feature>
<evidence type="ECO:0000256" key="5">
    <source>
        <dbReference type="PROSITE-ProRule" id="PRU00076"/>
    </source>
</evidence>
<feature type="disulfide bond" evidence="5">
    <location>
        <begin position="552"/>
        <end position="561"/>
    </location>
</feature>
<sequence>MKHQKLAISFTTVTIILTVIAIGFPFIYGDVKEKSQSKTTPQSSTTSPPKISPCDENPCLFNGTCSSESFCEASDCNNRCRNDLISCRPLCETDYCLSICAGEYEKCLKSCGCENDSENLYECSCKTGFSGENCEITPCDSNPCKNGGKCKIEGNSFLCRCPYGYSGEHCENDPCFDKCENGGKCSIHGSSFSCKCPYGYKGERCEYDPCDGIICEHDGVCSIDGSSYQCQCPEGYYGKLCEFTPCSSQPCYHGGVCSVNQSSYKCDCRPGYSGTNCEVTPCDEHLCENSGKCLISGDSYKCKCPNGYSGEFCQEDPCFTEPCENDGICEVDGSMFNCECQPGFSGDTCEITPCTENPCKHGGECAVSGDSFLCTCQDGFEGIICDITPCSTDSCENGGTCIFLKMGHQILSHAFVLIITTVTDVKSLLARIISAKMIPHAKSWARTIKTPCSGNPCKHGGECSINGDSFICYCQNGFEGPTCETTPCSSNPCQNDGVCRFTEDGSSKEFQCDCLLGYSGETCEEYICDPNPCDNDGTCQPAKTQSGFSCTCLGDFSGHHCGTHPCEGYVCNDHHQSCSVEDYKRECFCENGWYGSECQSDNPCFEKNCEGDKICFLDRYDIAKCVDPDIGFYNKATKKNAVCWWSSNNDSYMMTKLYFHEVIFVATENKHEYIIKTHGCGGDDRCVATYKKNENESYVYHNILDNVLHETDFEYIWHFDLSDCDSRRCYYFIRPADNSVRSWYGESDIRLSENDDNKALWYFSGI</sequence>
<feature type="disulfide bond" evidence="5">
    <location>
        <begin position="196"/>
        <end position="205"/>
    </location>
</feature>
<feature type="disulfide bond" evidence="5">
    <location>
        <begin position="340"/>
        <end position="349"/>
    </location>
</feature>
<feature type="domain" description="EGF-like" evidence="7">
    <location>
        <begin position="525"/>
        <end position="562"/>
    </location>
</feature>
<dbReference type="Proteomes" id="UP001158576">
    <property type="component" value="Chromosome 2"/>
</dbReference>
<feature type="disulfide bond" evidence="5">
    <location>
        <begin position="175"/>
        <end position="185"/>
    </location>
</feature>
<feature type="domain" description="EGF-like" evidence="7">
    <location>
        <begin position="279"/>
        <end position="311"/>
    </location>
</feature>
<dbReference type="InterPro" id="IPR051022">
    <property type="entry name" value="Notch_Cell-Fate_Det"/>
</dbReference>
<evidence type="ECO:0000256" key="4">
    <source>
        <dbReference type="ARBA" id="ARBA00023157"/>
    </source>
</evidence>
<dbReference type="InterPro" id="IPR013032">
    <property type="entry name" value="EGF-like_CS"/>
</dbReference>
<protein>
    <submittedName>
        <fullName evidence="8">Oidioi.mRNA.OKI2018_I69.chr2.g4988.t1.cds</fullName>
    </submittedName>
</protein>
<dbReference type="SMART" id="SM00179">
    <property type="entry name" value="EGF_CA"/>
    <property type="match status" value="9"/>
</dbReference>
<feature type="disulfide bond" evidence="5">
    <location>
        <begin position="376"/>
        <end position="385"/>
    </location>
</feature>
<dbReference type="CDD" id="cd00054">
    <property type="entry name" value="EGF_CA"/>
    <property type="match status" value="3"/>
</dbReference>
<evidence type="ECO:0000313" key="8">
    <source>
        <dbReference type="EMBL" id="CAG5110604.1"/>
    </source>
</evidence>
<keyword evidence="1 5" id="KW-0245">EGF-like domain</keyword>
<dbReference type="SMART" id="SM00181">
    <property type="entry name" value="EGF"/>
    <property type="match status" value="12"/>
</dbReference>
<dbReference type="PANTHER" id="PTHR24049">
    <property type="entry name" value="CRUMBS FAMILY MEMBER"/>
    <property type="match status" value="1"/>
</dbReference>
<dbReference type="EMBL" id="OU015567">
    <property type="protein sequence ID" value="CAG5110604.1"/>
    <property type="molecule type" value="Genomic_DNA"/>
</dbReference>
<keyword evidence="3" id="KW-0677">Repeat</keyword>
<evidence type="ECO:0000256" key="3">
    <source>
        <dbReference type="ARBA" id="ARBA00022737"/>
    </source>
</evidence>
<dbReference type="PROSITE" id="PS01186">
    <property type="entry name" value="EGF_2"/>
    <property type="match status" value="6"/>
</dbReference>
<name>A0ABN7T2S6_OIKDI</name>
<feature type="domain" description="EGF-like" evidence="7">
    <location>
        <begin position="135"/>
        <end position="171"/>
    </location>
</feature>
<dbReference type="Pfam" id="PF12661">
    <property type="entry name" value="hEGF"/>
    <property type="match status" value="3"/>
</dbReference>
<feature type="domain" description="EGF-like" evidence="7">
    <location>
        <begin position="314"/>
        <end position="350"/>
    </location>
</feature>
<feature type="disulfide bond" evidence="5">
    <location>
        <begin position="514"/>
        <end position="523"/>
    </location>
</feature>
<dbReference type="Pfam" id="PF00008">
    <property type="entry name" value="EGF"/>
    <property type="match status" value="5"/>
</dbReference>
<evidence type="ECO:0000256" key="6">
    <source>
        <dbReference type="SAM" id="Phobius"/>
    </source>
</evidence>
<proteinExistence type="predicted"/>
<evidence type="ECO:0000256" key="1">
    <source>
        <dbReference type="ARBA" id="ARBA00022536"/>
    </source>
</evidence>
<dbReference type="SUPFAM" id="SSF57196">
    <property type="entry name" value="EGF/Laminin"/>
    <property type="match status" value="10"/>
</dbReference>
<reference evidence="8 9" key="1">
    <citation type="submission" date="2021-04" db="EMBL/GenBank/DDBJ databases">
        <authorList>
            <person name="Bliznina A."/>
        </authorList>
    </citation>
    <scope>NUCLEOTIDE SEQUENCE [LARGE SCALE GENOMIC DNA]</scope>
</reference>
<dbReference type="InterPro" id="IPR000742">
    <property type="entry name" value="EGF"/>
</dbReference>
<keyword evidence="6" id="KW-0812">Transmembrane</keyword>
<feature type="transmembrane region" description="Helical" evidence="6">
    <location>
        <begin position="7"/>
        <end position="28"/>
    </location>
</feature>
<dbReference type="Gene3D" id="2.10.25.10">
    <property type="entry name" value="Laminin"/>
    <property type="match status" value="10"/>
</dbReference>
<feature type="domain" description="EGF-like" evidence="7">
    <location>
        <begin position="484"/>
        <end position="524"/>
    </location>
</feature>
<keyword evidence="6" id="KW-1133">Transmembrane helix</keyword>